<name>A0A4U5ULV8_COLLU</name>
<evidence type="ECO:0000313" key="3">
    <source>
        <dbReference type="Proteomes" id="UP000298787"/>
    </source>
</evidence>
<feature type="compositionally biased region" description="Basic and acidic residues" evidence="1">
    <location>
        <begin position="128"/>
        <end position="142"/>
    </location>
</feature>
<sequence>MSRRKQVNPQHLSLTHRETIQVCTLSHTRKALKENLLSNMYTFFCRSGNTPYRNLEVFMIDIQSATARWGLTFTVRGTQRPAKHTRRRTSLIYVASCVLINLLYDKQAIRVEESGALKKEEEEEEEQEGRMGDVRRRRGAEV</sequence>
<reference evidence="2 3" key="1">
    <citation type="submission" date="2019-01" db="EMBL/GenBank/DDBJ databases">
        <title>Genome Assembly of Collichthys lucidus.</title>
        <authorList>
            <person name="Cai M."/>
            <person name="Xiao S."/>
        </authorList>
    </citation>
    <scope>NUCLEOTIDE SEQUENCE [LARGE SCALE GENOMIC DNA]</scope>
    <source>
        <strain evidence="2">JT15FE1705JMU</strain>
        <tissue evidence="2">Muscle</tissue>
    </source>
</reference>
<keyword evidence="3" id="KW-1185">Reference proteome</keyword>
<feature type="region of interest" description="Disordered" evidence="1">
    <location>
        <begin position="114"/>
        <end position="142"/>
    </location>
</feature>
<evidence type="ECO:0000256" key="1">
    <source>
        <dbReference type="SAM" id="MobiDB-lite"/>
    </source>
</evidence>
<dbReference type="AlphaFoldDB" id="A0A4U5ULV8"/>
<accession>A0A4U5ULV8</accession>
<evidence type="ECO:0000313" key="2">
    <source>
        <dbReference type="EMBL" id="TKS75887.1"/>
    </source>
</evidence>
<organism evidence="2 3">
    <name type="scientific">Collichthys lucidus</name>
    <name type="common">Big head croaker</name>
    <name type="synonym">Sciaena lucida</name>
    <dbReference type="NCBI Taxonomy" id="240159"/>
    <lineage>
        <taxon>Eukaryota</taxon>
        <taxon>Metazoa</taxon>
        <taxon>Chordata</taxon>
        <taxon>Craniata</taxon>
        <taxon>Vertebrata</taxon>
        <taxon>Euteleostomi</taxon>
        <taxon>Actinopterygii</taxon>
        <taxon>Neopterygii</taxon>
        <taxon>Teleostei</taxon>
        <taxon>Neoteleostei</taxon>
        <taxon>Acanthomorphata</taxon>
        <taxon>Eupercaria</taxon>
        <taxon>Sciaenidae</taxon>
        <taxon>Collichthys</taxon>
    </lineage>
</organism>
<proteinExistence type="predicted"/>
<dbReference type="EMBL" id="CM014086">
    <property type="protein sequence ID" value="TKS75887.1"/>
    <property type="molecule type" value="Genomic_DNA"/>
</dbReference>
<dbReference type="Proteomes" id="UP000298787">
    <property type="component" value="Chromosome 9"/>
</dbReference>
<protein>
    <submittedName>
        <fullName evidence="2">Uncharacterized protein</fullName>
    </submittedName>
</protein>
<gene>
    <name evidence="2" type="ORF">D9C73_009952</name>
</gene>